<accession>A0AAD2K5X1</accession>
<proteinExistence type="predicted"/>
<keyword evidence="1" id="KW-0732">Signal</keyword>
<comment type="caution">
    <text evidence="3">The sequence shown here is derived from an EMBL/GenBank/DDBJ whole genome shotgun (WGS) entry which is preliminary data.</text>
</comment>
<dbReference type="Proteomes" id="UP001295794">
    <property type="component" value="Unassembled WGS sequence"/>
</dbReference>
<feature type="chain" id="PRO_5042440841" evidence="1">
    <location>
        <begin position="19"/>
        <end position="91"/>
    </location>
</feature>
<keyword evidence="4" id="KW-1185">Reference proteome</keyword>
<dbReference type="AlphaFoldDB" id="A0AAD2K5X1"/>
<organism evidence="3 4">
    <name type="scientific">Mycena citricolor</name>
    <dbReference type="NCBI Taxonomy" id="2018698"/>
    <lineage>
        <taxon>Eukaryota</taxon>
        <taxon>Fungi</taxon>
        <taxon>Dikarya</taxon>
        <taxon>Basidiomycota</taxon>
        <taxon>Agaricomycotina</taxon>
        <taxon>Agaricomycetes</taxon>
        <taxon>Agaricomycetidae</taxon>
        <taxon>Agaricales</taxon>
        <taxon>Marasmiineae</taxon>
        <taxon>Mycenaceae</taxon>
        <taxon>Mycena</taxon>
    </lineage>
</organism>
<evidence type="ECO:0000256" key="1">
    <source>
        <dbReference type="SAM" id="SignalP"/>
    </source>
</evidence>
<sequence length="91" mass="9518">MRLSAGIFVLAALCHAHARPVVPRLYLCPRLDATADLDSRVVAVDSVNSGWSVDGNNYGWSVDGNNYGWSINGGGIPVGGCYGAPPKRSAS</sequence>
<reference evidence="3" key="1">
    <citation type="submission" date="2023-11" db="EMBL/GenBank/DDBJ databases">
        <authorList>
            <person name="De Vega J J."/>
            <person name="De Vega J J."/>
        </authorList>
    </citation>
    <scope>NUCLEOTIDE SEQUENCE</scope>
</reference>
<feature type="signal peptide" evidence="1">
    <location>
        <begin position="1"/>
        <end position="18"/>
    </location>
</feature>
<name>A0AAD2K5X1_9AGAR</name>
<evidence type="ECO:0000313" key="3">
    <source>
        <dbReference type="EMBL" id="CAK5281034.1"/>
    </source>
</evidence>
<dbReference type="EMBL" id="CAVNYO010000434">
    <property type="protein sequence ID" value="CAK5279199.1"/>
    <property type="molecule type" value="Genomic_DNA"/>
</dbReference>
<evidence type="ECO:0000313" key="2">
    <source>
        <dbReference type="EMBL" id="CAK5279199.1"/>
    </source>
</evidence>
<gene>
    <name evidence="2" type="ORF">MYCIT1_LOCUS29056</name>
    <name evidence="3" type="ORF">MYCIT1_LOCUS31870</name>
</gene>
<evidence type="ECO:0000313" key="4">
    <source>
        <dbReference type="Proteomes" id="UP001295794"/>
    </source>
</evidence>
<dbReference type="EMBL" id="CAVNYO010000441">
    <property type="protein sequence ID" value="CAK5281034.1"/>
    <property type="molecule type" value="Genomic_DNA"/>
</dbReference>
<protein>
    <submittedName>
        <fullName evidence="3">Uncharacterized protein</fullName>
    </submittedName>
</protein>